<reference evidence="3 4" key="1">
    <citation type="submission" date="2024-02" db="EMBL/GenBank/DDBJ databases">
        <title>A draft genome for the cacao thread blight pathogen Marasmius crinis-equi.</title>
        <authorList>
            <person name="Cohen S.P."/>
            <person name="Baruah I.K."/>
            <person name="Amoako-Attah I."/>
            <person name="Bukari Y."/>
            <person name="Meinhardt L.W."/>
            <person name="Bailey B.A."/>
        </authorList>
    </citation>
    <scope>NUCLEOTIDE SEQUENCE [LARGE SCALE GENOMIC DNA]</scope>
    <source>
        <strain evidence="3 4">GH-76</strain>
    </source>
</reference>
<comment type="similarity">
    <text evidence="2">Belongs to the ustYa family.</text>
</comment>
<evidence type="ECO:0000313" key="4">
    <source>
        <dbReference type="Proteomes" id="UP001465976"/>
    </source>
</evidence>
<name>A0ABR3FNB7_9AGAR</name>
<evidence type="ECO:0000313" key="3">
    <source>
        <dbReference type="EMBL" id="KAL0576586.1"/>
    </source>
</evidence>
<protein>
    <submittedName>
        <fullName evidence="3">Uncharacterized protein</fullName>
    </submittedName>
</protein>
<dbReference type="Pfam" id="PF11807">
    <property type="entry name" value="UstYa"/>
    <property type="match status" value="1"/>
</dbReference>
<evidence type="ECO:0000256" key="2">
    <source>
        <dbReference type="ARBA" id="ARBA00035112"/>
    </source>
</evidence>
<accession>A0ABR3FNB7</accession>
<dbReference type="PANTHER" id="PTHR33365:SF4">
    <property type="entry name" value="CYCLOCHLOROTINE BIOSYNTHESIS PROTEIN O"/>
    <property type="match status" value="1"/>
</dbReference>
<comment type="pathway">
    <text evidence="1">Mycotoxin biosynthesis.</text>
</comment>
<proteinExistence type="inferred from homology"/>
<organism evidence="3 4">
    <name type="scientific">Marasmius crinis-equi</name>
    <dbReference type="NCBI Taxonomy" id="585013"/>
    <lineage>
        <taxon>Eukaryota</taxon>
        <taxon>Fungi</taxon>
        <taxon>Dikarya</taxon>
        <taxon>Basidiomycota</taxon>
        <taxon>Agaricomycotina</taxon>
        <taxon>Agaricomycetes</taxon>
        <taxon>Agaricomycetidae</taxon>
        <taxon>Agaricales</taxon>
        <taxon>Marasmiineae</taxon>
        <taxon>Marasmiaceae</taxon>
        <taxon>Marasmius</taxon>
    </lineage>
</organism>
<dbReference type="PANTHER" id="PTHR33365">
    <property type="entry name" value="YALI0B05434P"/>
    <property type="match status" value="1"/>
</dbReference>
<sequence>MAMHLHDNAGHMDHCVDWLRQSLMCAGDTSVIVWQWDEMEQKNKFQGDIAHTCRNFEKLRNWGLQHTMEVQFDPYVRLEDDGITIPIIHS</sequence>
<comment type="caution">
    <text evidence="3">The sequence shown here is derived from an EMBL/GenBank/DDBJ whole genome shotgun (WGS) entry which is preliminary data.</text>
</comment>
<gene>
    <name evidence="3" type="ORF">V5O48_005379</name>
</gene>
<dbReference type="InterPro" id="IPR021765">
    <property type="entry name" value="UstYa-like"/>
</dbReference>
<keyword evidence="4" id="KW-1185">Reference proteome</keyword>
<evidence type="ECO:0000256" key="1">
    <source>
        <dbReference type="ARBA" id="ARBA00004685"/>
    </source>
</evidence>
<dbReference type="EMBL" id="JBAHYK010000213">
    <property type="protein sequence ID" value="KAL0576586.1"/>
    <property type="molecule type" value="Genomic_DNA"/>
</dbReference>
<dbReference type="Proteomes" id="UP001465976">
    <property type="component" value="Unassembled WGS sequence"/>
</dbReference>